<name>A0ABZ3J2D9_SPOA4</name>
<evidence type="ECO:0000313" key="1">
    <source>
        <dbReference type="EMBL" id="XFO72544.1"/>
    </source>
</evidence>
<gene>
    <name evidence="1" type="ORF">SPACI_025970</name>
</gene>
<dbReference type="Proteomes" id="UP000216052">
    <property type="component" value="Chromosome"/>
</dbReference>
<dbReference type="EMBL" id="CP155571">
    <property type="protein sequence ID" value="XFO72544.1"/>
    <property type="molecule type" value="Genomic_DNA"/>
</dbReference>
<protein>
    <submittedName>
        <fullName evidence="1">Uncharacterized protein</fullName>
    </submittedName>
</protein>
<keyword evidence="2" id="KW-1185">Reference proteome</keyword>
<dbReference type="RefSeq" id="WP_093791796.1">
    <property type="nucleotide sequence ID" value="NZ_CP155571.1"/>
</dbReference>
<proteinExistence type="predicted"/>
<sequence length="181" mass="21650">MYKLGHYVNHKLQEYRYADIFDVEEEDSYKRIVIGCAENHVSTILELIALLNGSFYILYVLHTPRARIESGRYQSEKLSYNEASTILNQFHKFFENDARHDIWIYSPETSTTIVYDRHNLIYIYGYTTEQVQFIEKKGLKRKHVEIPVPHVHSYNKECDTFESKLIDQYTWSRTPLLDEDR</sequence>
<organism evidence="1 2">
    <name type="scientific">Sporomusa acidovorans (strain ATCC 49682 / DSM 3132 / Mol)</name>
    <dbReference type="NCBI Taxonomy" id="1123286"/>
    <lineage>
        <taxon>Bacteria</taxon>
        <taxon>Bacillati</taxon>
        <taxon>Bacillota</taxon>
        <taxon>Negativicutes</taxon>
        <taxon>Selenomonadales</taxon>
        <taxon>Sporomusaceae</taxon>
        <taxon>Sporomusa</taxon>
    </lineage>
</organism>
<reference evidence="1" key="1">
    <citation type="submission" date="2024-05" db="EMBL/GenBank/DDBJ databases">
        <title>Isolation and characterization of Sporomusa carbonis sp. nov., a carboxydotrophic hydrogenogen in the genus of Sporomusa isolated from a charcoal burning pile.</title>
        <authorList>
            <person name="Boeer T."/>
            <person name="Rosenbaum F."/>
            <person name="Eysell L."/>
            <person name="Mueller V."/>
            <person name="Daniel R."/>
            <person name="Poehlein A."/>
        </authorList>
    </citation>
    <scope>NUCLEOTIDE SEQUENCE [LARGE SCALE GENOMIC DNA]</scope>
    <source>
        <strain evidence="1">DSM 3132</strain>
    </source>
</reference>
<evidence type="ECO:0000313" key="2">
    <source>
        <dbReference type="Proteomes" id="UP000216052"/>
    </source>
</evidence>
<accession>A0ABZ3J2D9</accession>